<feature type="chain" id="PRO_5034694836" evidence="1">
    <location>
        <begin position="26"/>
        <end position="203"/>
    </location>
</feature>
<organism evidence="2 3">
    <name type="scientific">Gymnodinialimonas ceratoperidinii</name>
    <dbReference type="NCBI Taxonomy" id="2856823"/>
    <lineage>
        <taxon>Bacteria</taxon>
        <taxon>Pseudomonadati</taxon>
        <taxon>Pseudomonadota</taxon>
        <taxon>Alphaproteobacteria</taxon>
        <taxon>Rhodobacterales</taxon>
        <taxon>Paracoccaceae</taxon>
        <taxon>Gymnodinialimonas</taxon>
    </lineage>
</organism>
<dbReference type="Pfam" id="PF03548">
    <property type="entry name" value="LolA"/>
    <property type="match status" value="1"/>
</dbReference>
<sequence length="203" mass="21674">MSMTRRTLLGATAAFTLAGTTAAFANAIPLADLSAYLNAMQTAQSPFTQINSDGSVSTGTVYIHRPGRVRFDYDGDDLLVMAGGSQVAIFDGRASGGPEQYPLAETPLRIILQRNVNLGRSGMVSEHSFDGTSTRVVARDPDRPNIGSITLVFTPNPIELRQWIITDEAGDQTTVVLGALQQGASIPARYFSIPQEISSRRGG</sequence>
<keyword evidence="3" id="KW-1185">Reference proteome</keyword>
<dbReference type="InterPro" id="IPR004564">
    <property type="entry name" value="OM_lipoprot_carrier_LolA-like"/>
</dbReference>
<dbReference type="CDD" id="cd16325">
    <property type="entry name" value="LolA"/>
    <property type="match status" value="1"/>
</dbReference>
<evidence type="ECO:0000256" key="1">
    <source>
        <dbReference type="SAM" id="SignalP"/>
    </source>
</evidence>
<dbReference type="PANTHER" id="PTHR35869">
    <property type="entry name" value="OUTER-MEMBRANE LIPOPROTEIN CARRIER PROTEIN"/>
    <property type="match status" value="1"/>
</dbReference>
<dbReference type="PANTHER" id="PTHR35869:SF1">
    <property type="entry name" value="OUTER-MEMBRANE LIPOPROTEIN CARRIER PROTEIN"/>
    <property type="match status" value="1"/>
</dbReference>
<protein>
    <submittedName>
        <fullName evidence="2">Outer membrane lipoprotein carrier protein LolA</fullName>
    </submittedName>
</protein>
<accession>A0A8F6TXL4</accession>
<dbReference type="Proteomes" id="UP000825009">
    <property type="component" value="Chromosome"/>
</dbReference>
<evidence type="ECO:0000313" key="3">
    <source>
        <dbReference type="Proteomes" id="UP000825009"/>
    </source>
</evidence>
<keyword evidence="1" id="KW-0732">Signal</keyword>
<keyword evidence="2" id="KW-0449">Lipoprotein</keyword>
<dbReference type="AlphaFoldDB" id="A0A8F6TXL4"/>
<evidence type="ECO:0000313" key="2">
    <source>
        <dbReference type="EMBL" id="QXT39798.1"/>
    </source>
</evidence>
<dbReference type="KEGG" id="gce:KYE46_00615"/>
<reference evidence="2 3" key="1">
    <citation type="submission" date="2021-07" db="EMBL/GenBank/DDBJ databases">
        <title>A novel Jannaschia species isolated from marine dinoflagellate Ceratoperidinium margalefii.</title>
        <authorList>
            <person name="Jiang Y."/>
            <person name="Li Z."/>
        </authorList>
    </citation>
    <scope>NUCLEOTIDE SEQUENCE [LARGE SCALE GENOMIC DNA]</scope>
    <source>
        <strain evidence="2 3">J12C1-MA-4</strain>
    </source>
</reference>
<dbReference type="PROSITE" id="PS51318">
    <property type="entry name" value="TAT"/>
    <property type="match status" value="1"/>
</dbReference>
<name>A0A8F6TXL4_9RHOB</name>
<proteinExistence type="predicted"/>
<dbReference type="InterPro" id="IPR006311">
    <property type="entry name" value="TAT_signal"/>
</dbReference>
<feature type="signal peptide" evidence="1">
    <location>
        <begin position="1"/>
        <end position="25"/>
    </location>
</feature>
<gene>
    <name evidence="2" type="ORF">KYE46_00615</name>
</gene>
<dbReference type="RefSeq" id="WP_219002708.1">
    <property type="nucleotide sequence ID" value="NZ_CP079194.1"/>
</dbReference>
<dbReference type="EMBL" id="CP079194">
    <property type="protein sequence ID" value="QXT39798.1"/>
    <property type="molecule type" value="Genomic_DNA"/>
</dbReference>